<evidence type="ECO:0000313" key="3">
    <source>
        <dbReference type="Proteomes" id="UP000001940"/>
    </source>
</evidence>
<protein>
    <submittedName>
        <fullName evidence="2">C-type LECtin</fullName>
    </submittedName>
</protein>
<dbReference type="Proteomes" id="UP000001940">
    <property type="component" value="Chromosome II"/>
</dbReference>
<dbReference type="PaxDb" id="6239-F43C11.2"/>
<dbReference type="PeptideAtlas" id="Q9U5B4"/>
<sequence>MYFKMYFSMFMTLCLFGHVEAKCLANTPPQETTSSSAGGCMETYTPECGNLTSLFDYEFLTLLTSEQDGCTVFSCPRGLRPLVHASFENTELPKPTDIIQDTFIIVARYSWGQVEDMLSQFGIECDGDKWKVTKYLLGIHYATPDKEFRNLGRDGSYDGMKTEVMQMTCSTAHLPGD</sequence>
<evidence type="ECO:0000313" key="2">
    <source>
        <dbReference type="EMBL" id="CCD69616.2"/>
    </source>
</evidence>
<dbReference type="GeneID" id="185696"/>
<dbReference type="Bgee" id="WBGene00018379">
    <property type="expression patterns" value="Expressed in adult organism and 1 other cell type or tissue"/>
</dbReference>
<feature type="chain" id="PRO_5004335087" evidence="1">
    <location>
        <begin position="22"/>
        <end position="177"/>
    </location>
</feature>
<evidence type="ECO:0000313" key="4">
    <source>
        <dbReference type="WormBase" id="F43C11.2"/>
    </source>
</evidence>
<dbReference type="WormBase" id="F43C11.2">
    <property type="protein sequence ID" value="CE46593"/>
    <property type="gene ID" value="WBGene00018379"/>
</dbReference>
<dbReference type="EMBL" id="BX284602">
    <property type="protein sequence ID" value="CCD69616.2"/>
    <property type="molecule type" value="Genomic_DNA"/>
</dbReference>
<keyword evidence="3" id="KW-1185">Reference proteome</keyword>
<dbReference type="KEGG" id="cel:CELE_F43C11.2"/>
<organism evidence="2 3">
    <name type="scientific">Caenorhabditis elegans</name>
    <dbReference type="NCBI Taxonomy" id="6239"/>
    <lineage>
        <taxon>Eukaryota</taxon>
        <taxon>Metazoa</taxon>
        <taxon>Ecdysozoa</taxon>
        <taxon>Nematoda</taxon>
        <taxon>Chromadorea</taxon>
        <taxon>Rhabditida</taxon>
        <taxon>Rhabditina</taxon>
        <taxon>Rhabditomorpha</taxon>
        <taxon>Rhabditoidea</taxon>
        <taxon>Rhabditidae</taxon>
        <taxon>Peloderinae</taxon>
        <taxon>Caenorhabditis</taxon>
    </lineage>
</organism>
<reference evidence="2 3" key="1">
    <citation type="journal article" date="1998" name="Science">
        <title>Genome sequence of the nematode C. elegans: a platform for investigating biology.</title>
        <authorList>
            <consortium name="The C. elegans sequencing consortium"/>
            <person name="Sulson J.E."/>
            <person name="Waterston R."/>
        </authorList>
    </citation>
    <scope>NUCLEOTIDE SEQUENCE [LARGE SCALE GENOMIC DNA]</scope>
    <source>
        <strain evidence="2 3">Bristol N2</strain>
    </source>
</reference>
<dbReference type="Pfam" id="PF02343">
    <property type="entry name" value="TRA-1_regulated"/>
    <property type="match status" value="1"/>
</dbReference>
<accession>Q9U5B4</accession>
<name>Q9U5B4_CAEEL</name>
<dbReference type="HOGENOM" id="CLU_105165_0_0_1"/>
<feature type="signal peptide" evidence="1">
    <location>
        <begin position="1"/>
        <end position="21"/>
    </location>
</feature>
<dbReference type="RefSeq" id="NP_494252.2">
    <property type="nucleotide sequence ID" value="NM_061851.2"/>
</dbReference>
<dbReference type="InParanoid" id="Q9U5B4"/>
<dbReference type="InterPro" id="IPR003326">
    <property type="entry name" value="TRA-1_regulated"/>
</dbReference>
<proteinExistence type="predicted"/>
<gene>
    <name evidence="2" type="ORF">CELE_F43C11.2</name>
    <name evidence="2 4" type="ORF">F43C11.2</name>
</gene>
<dbReference type="AlphaFoldDB" id="Q9U5B4"/>
<dbReference type="AGR" id="WB:WBGene00018379"/>
<dbReference type="PhylomeDB" id="Q9U5B4"/>
<dbReference type="CTD" id="185696"/>
<dbReference type="UCSC" id="F43C11.2">
    <property type="organism name" value="c. elegans"/>
</dbReference>
<evidence type="ECO:0000256" key="1">
    <source>
        <dbReference type="SAM" id="SignalP"/>
    </source>
</evidence>
<keyword evidence="1" id="KW-0732">Signal</keyword>
<dbReference type="STRING" id="6239.F43C11.2.1"/>